<dbReference type="OrthoDB" id="8526978at2"/>
<evidence type="ECO:0000313" key="3">
    <source>
        <dbReference type="Proteomes" id="UP000295106"/>
    </source>
</evidence>
<accession>A0A4R2MT39</accession>
<comment type="caution">
    <text evidence="2">The sequence shown here is derived from an EMBL/GenBank/DDBJ whole genome shotgun (WGS) entry which is preliminary data.</text>
</comment>
<dbReference type="SUPFAM" id="SSF53633">
    <property type="entry name" value="Carbamate kinase-like"/>
    <property type="match status" value="1"/>
</dbReference>
<sequence>MWVVKIGGSVSEDALFPVWLDLLVQLGGGRVTLVCGGGGFADQVRHAQARWRFDDLAAHNMAVLAMAQTAYLAQSLQPRLRLAGSQEQIRAVLHAGQTALWLPMESMRDAPSAQTSWEMSSDSLALDLARRLNAERLVVVKSCSVDPAATLAELGQRGVLDGLFAGIARDAAFPIDVVHRAELGRMRALLLDPGLALGA</sequence>
<name>A0A4R2MT39_RUBGE</name>
<dbReference type="GeneID" id="99683607"/>
<proteinExistence type="predicted"/>
<organism evidence="2 3">
    <name type="scientific">Rubrivivax gelatinosus</name>
    <name type="common">Rhodocyclus gelatinosus</name>
    <name type="synonym">Rhodopseudomonas gelatinosa</name>
    <dbReference type="NCBI Taxonomy" id="28068"/>
    <lineage>
        <taxon>Bacteria</taxon>
        <taxon>Pseudomonadati</taxon>
        <taxon>Pseudomonadota</taxon>
        <taxon>Betaproteobacteria</taxon>
        <taxon>Burkholderiales</taxon>
        <taxon>Sphaerotilaceae</taxon>
        <taxon>Rubrivivax</taxon>
    </lineage>
</organism>
<dbReference type="InterPro" id="IPR036393">
    <property type="entry name" value="AceGlu_kinase-like_sf"/>
</dbReference>
<evidence type="ECO:0000313" key="2">
    <source>
        <dbReference type="EMBL" id="TCP02643.1"/>
    </source>
</evidence>
<feature type="domain" description="Aspartate/glutamate/uridylate kinase" evidence="1">
    <location>
        <begin position="2"/>
        <end position="141"/>
    </location>
</feature>
<dbReference type="RefSeq" id="WP_132647273.1">
    <property type="nucleotide sequence ID" value="NZ_CP181386.1"/>
</dbReference>
<protein>
    <submittedName>
        <fullName evidence="2">Amino acid kinase family protein</fullName>
    </submittedName>
</protein>
<dbReference type="Pfam" id="PF00696">
    <property type="entry name" value="AA_kinase"/>
    <property type="match status" value="1"/>
</dbReference>
<reference evidence="2 3" key="1">
    <citation type="submission" date="2019-03" db="EMBL/GenBank/DDBJ databases">
        <title>Genomic Encyclopedia of Type Strains, Phase IV (KMG-IV): sequencing the most valuable type-strain genomes for metagenomic binning, comparative biology and taxonomic classification.</title>
        <authorList>
            <person name="Goeker M."/>
        </authorList>
    </citation>
    <scope>NUCLEOTIDE SEQUENCE [LARGE SCALE GENOMIC DNA]</scope>
    <source>
        <strain evidence="2 3">DSM 1709</strain>
    </source>
</reference>
<evidence type="ECO:0000259" key="1">
    <source>
        <dbReference type="Pfam" id="PF00696"/>
    </source>
</evidence>
<dbReference type="EMBL" id="SLXD01000006">
    <property type="protein sequence ID" value="TCP02643.1"/>
    <property type="molecule type" value="Genomic_DNA"/>
</dbReference>
<dbReference type="Proteomes" id="UP000295106">
    <property type="component" value="Unassembled WGS sequence"/>
</dbReference>
<dbReference type="Gene3D" id="3.40.1160.10">
    <property type="entry name" value="Acetylglutamate kinase-like"/>
    <property type="match status" value="1"/>
</dbReference>
<keyword evidence="2" id="KW-0808">Transferase</keyword>
<dbReference type="GO" id="GO:0016301">
    <property type="term" value="F:kinase activity"/>
    <property type="evidence" value="ECO:0007669"/>
    <property type="project" value="UniProtKB-KW"/>
</dbReference>
<dbReference type="InterPro" id="IPR001048">
    <property type="entry name" value="Asp/Glu/Uridylate_kinase"/>
</dbReference>
<dbReference type="AlphaFoldDB" id="A0A4R2MT39"/>
<gene>
    <name evidence="2" type="ORF">EV684_106205</name>
</gene>
<keyword evidence="2" id="KW-0418">Kinase</keyword>